<evidence type="ECO:0000256" key="1">
    <source>
        <dbReference type="ARBA" id="ARBA00022737"/>
    </source>
</evidence>
<feature type="domain" description="DUF7069" evidence="3">
    <location>
        <begin position="243"/>
        <end position="295"/>
    </location>
</feature>
<sequence length="738" mass="82682">MATSRSNVFNSTGSITASGDARIHVGNSHRHLHIHSEAVREETEQLRISFLQRLRACPYEERKNRNPQRAEGTCGWFTRHTRFQNWRRQRSALLWVSADPGCGKSVLSRYLIDAVLPVSDDRIVCYFFFKDDFEDQRTLSIALRCILHQLFRQEPSLLSSEVLKHRCAREIVCILDALDECSDSKQLIEALTATFVGGQGTHRLKVIATSRPYRIIRSDFATLEGVQPTIHLSGESKEEANQISEEISVVIQQHIAQLTKLRQLSSTQAESLRAAMAASENRTYLWVYLVFADLDKASLLNQYALQEAIEALPQELDEAYDGILSKSENPAQVLTVLQIIVAAERPLHLREMAVALALGGKEYHAYQELEADVSDATQLQQEIRDLCGLFIVVVDERLFLLHQTAREFLVRPSSWTVQRLKWRHAVDLSLAHAVLADLCMRYLLLQPASTLGPKVRGIHITGEPLQDSVFLGYAALHWPEHYRHGATQASNELDSMAHTLCVQQESWLGVHTSNCAVDRHDDKPITPLEVAAYFGLHPLIHLIVPPLGSGRRVNWWDVGRALALASRHGHAAFIETILKSHISETQAKARTFHSTEMLDRISLFKGRALIRATTHGHHHIVEMLLEAGADANFIENNSFLSYLTGRAKATPLSTAARRGDDRIVRLLIQYGANSGIESSGDTALLRATKQGHHDAVELLLNHDAEIDAVDPDRRTALLCAVEAEAQAIVYLLVTRNAN</sequence>
<gene>
    <name evidence="5" type="ORF">B0I36DRAFT_246395</name>
</gene>
<dbReference type="Pfam" id="PF00023">
    <property type="entry name" value="Ank"/>
    <property type="match status" value="1"/>
</dbReference>
<feature type="non-terminal residue" evidence="5">
    <location>
        <position position="1"/>
    </location>
</feature>
<evidence type="ECO:0000313" key="6">
    <source>
        <dbReference type="Proteomes" id="UP000756346"/>
    </source>
</evidence>
<reference evidence="5" key="1">
    <citation type="journal article" date="2021" name="Nat. Commun.">
        <title>Genetic determinants of endophytism in the Arabidopsis root mycobiome.</title>
        <authorList>
            <person name="Mesny F."/>
            <person name="Miyauchi S."/>
            <person name="Thiergart T."/>
            <person name="Pickel B."/>
            <person name="Atanasova L."/>
            <person name="Karlsson M."/>
            <person name="Huettel B."/>
            <person name="Barry K.W."/>
            <person name="Haridas S."/>
            <person name="Chen C."/>
            <person name="Bauer D."/>
            <person name="Andreopoulos W."/>
            <person name="Pangilinan J."/>
            <person name="LaButti K."/>
            <person name="Riley R."/>
            <person name="Lipzen A."/>
            <person name="Clum A."/>
            <person name="Drula E."/>
            <person name="Henrissat B."/>
            <person name="Kohler A."/>
            <person name="Grigoriev I.V."/>
            <person name="Martin F.M."/>
            <person name="Hacquard S."/>
        </authorList>
    </citation>
    <scope>NUCLEOTIDE SEQUENCE</scope>
    <source>
        <strain evidence="5">MPI-CAGE-CH-0230</strain>
    </source>
</reference>
<evidence type="ECO:0000259" key="3">
    <source>
        <dbReference type="Pfam" id="PF23239"/>
    </source>
</evidence>
<protein>
    <submittedName>
        <fullName evidence="5">Ankyrin repeat-containing domain protein</fullName>
    </submittedName>
</protein>
<dbReference type="SUPFAM" id="SSF52540">
    <property type="entry name" value="P-loop containing nucleoside triphosphate hydrolases"/>
    <property type="match status" value="1"/>
</dbReference>
<dbReference type="Proteomes" id="UP000756346">
    <property type="component" value="Unassembled WGS sequence"/>
</dbReference>
<dbReference type="PROSITE" id="PS50297">
    <property type="entry name" value="ANK_REP_REGION"/>
    <property type="match status" value="2"/>
</dbReference>
<keyword evidence="6" id="KW-1185">Reference proteome</keyword>
<evidence type="ECO:0000259" key="4">
    <source>
        <dbReference type="Pfam" id="PF24883"/>
    </source>
</evidence>
<dbReference type="Pfam" id="PF23239">
    <property type="entry name" value="DUF7069"/>
    <property type="match status" value="1"/>
</dbReference>
<dbReference type="EMBL" id="JAGTJQ010000007">
    <property type="protein sequence ID" value="KAH7027326.1"/>
    <property type="molecule type" value="Genomic_DNA"/>
</dbReference>
<dbReference type="InterPro" id="IPR027417">
    <property type="entry name" value="P-loop_NTPase"/>
</dbReference>
<comment type="caution">
    <text evidence="5">The sequence shown here is derived from an EMBL/GenBank/DDBJ whole genome shotgun (WGS) entry which is preliminary data.</text>
</comment>
<accession>A0A9P9BN46</accession>
<dbReference type="PANTHER" id="PTHR10039:SF5">
    <property type="entry name" value="NACHT DOMAIN-CONTAINING PROTEIN"/>
    <property type="match status" value="1"/>
</dbReference>
<feature type="repeat" description="ANK" evidence="2">
    <location>
        <begin position="647"/>
        <end position="679"/>
    </location>
</feature>
<dbReference type="PROSITE" id="PS50088">
    <property type="entry name" value="ANK_REPEAT"/>
    <property type="match status" value="3"/>
</dbReference>
<dbReference type="Gene3D" id="3.40.50.300">
    <property type="entry name" value="P-loop containing nucleotide triphosphate hydrolases"/>
    <property type="match status" value="1"/>
</dbReference>
<dbReference type="InterPro" id="IPR056884">
    <property type="entry name" value="NPHP3-like_N"/>
</dbReference>
<feature type="repeat" description="ANK" evidence="2">
    <location>
        <begin position="608"/>
        <end position="636"/>
    </location>
</feature>
<feature type="domain" description="Nephrocystin 3-like N-terminal" evidence="4">
    <location>
        <begin position="72"/>
        <end position="159"/>
    </location>
</feature>
<feature type="domain" description="Nephrocystin 3-like N-terminal" evidence="4">
    <location>
        <begin position="163"/>
        <end position="211"/>
    </location>
</feature>
<dbReference type="Pfam" id="PF12796">
    <property type="entry name" value="Ank_2"/>
    <property type="match status" value="1"/>
</dbReference>
<dbReference type="AlphaFoldDB" id="A0A9P9BN46"/>
<dbReference type="OrthoDB" id="194358at2759"/>
<dbReference type="SUPFAM" id="SSF48403">
    <property type="entry name" value="Ankyrin repeat"/>
    <property type="match status" value="1"/>
</dbReference>
<dbReference type="GeneID" id="70179774"/>
<dbReference type="InterPro" id="IPR036770">
    <property type="entry name" value="Ankyrin_rpt-contain_sf"/>
</dbReference>
<dbReference type="InterPro" id="IPR002110">
    <property type="entry name" value="Ankyrin_rpt"/>
</dbReference>
<evidence type="ECO:0000256" key="2">
    <source>
        <dbReference type="PROSITE-ProRule" id="PRU00023"/>
    </source>
</evidence>
<evidence type="ECO:0000313" key="5">
    <source>
        <dbReference type="EMBL" id="KAH7027326.1"/>
    </source>
</evidence>
<organism evidence="5 6">
    <name type="scientific">Microdochium trichocladiopsis</name>
    <dbReference type="NCBI Taxonomy" id="1682393"/>
    <lineage>
        <taxon>Eukaryota</taxon>
        <taxon>Fungi</taxon>
        <taxon>Dikarya</taxon>
        <taxon>Ascomycota</taxon>
        <taxon>Pezizomycotina</taxon>
        <taxon>Sordariomycetes</taxon>
        <taxon>Xylariomycetidae</taxon>
        <taxon>Xylariales</taxon>
        <taxon>Microdochiaceae</taxon>
        <taxon>Microdochium</taxon>
    </lineage>
</organism>
<keyword evidence="1" id="KW-0677">Repeat</keyword>
<dbReference type="SMART" id="SM00248">
    <property type="entry name" value="ANK"/>
    <property type="match status" value="3"/>
</dbReference>
<dbReference type="PANTHER" id="PTHR10039">
    <property type="entry name" value="AMELOGENIN"/>
    <property type="match status" value="1"/>
</dbReference>
<feature type="repeat" description="ANK" evidence="2">
    <location>
        <begin position="679"/>
        <end position="711"/>
    </location>
</feature>
<dbReference type="Pfam" id="PF24883">
    <property type="entry name" value="NPHP3_N"/>
    <property type="match status" value="2"/>
</dbReference>
<dbReference type="RefSeq" id="XP_046010125.1">
    <property type="nucleotide sequence ID" value="XM_046150228.1"/>
</dbReference>
<proteinExistence type="predicted"/>
<keyword evidence="2" id="KW-0040">ANK repeat</keyword>
<name>A0A9P9BN46_9PEZI</name>
<dbReference type="Gene3D" id="1.25.40.20">
    <property type="entry name" value="Ankyrin repeat-containing domain"/>
    <property type="match status" value="2"/>
</dbReference>
<dbReference type="InterPro" id="IPR055497">
    <property type="entry name" value="DUF7069"/>
</dbReference>